<dbReference type="AlphaFoldDB" id="A0A1D1VAX0"/>
<name>A0A1D1VAX0_RAMVA</name>
<proteinExistence type="predicted"/>
<evidence type="ECO:0000313" key="1">
    <source>
        <dbReference type="EMBL" id="GAU98040.1"/>
    </source>
</evidence>
<dbReference type="Proteomes" id="UP000186922">
    <property type="component" value="Unassembled WGS sequence"/>
</dbReference>
<comment type="caution">
    <text evidence="1">The sequence shown here is derived from an EMBL/GenBank/DDBJ whole genome shotgun (WGS) entry which is preliminary data.</text>
</comment>
<keyword evidence="2" id="KW-1185">Reference proteome</keyword>
<sequence>MDLATFGGPYLRDVWSESRRNLVAEAVKIFPLPVSIRQLLSDVVGFVVYNLLKRSPD</sequence>
<protein>
    <submittedName>
        <fullName evidence="1">Uncharacterized protein</fullName>
    </submittedName>
</protein>
<accession>A0A1D1VAX0</accession>
<reference evidence="1 2" key="1">
    <citation type="journal article" date="2016" name="Nat. Commun.">
        <title>Extremotolerant tardigrade genome and improved radiotolerance of human cultured cells by tardigrade-unique protein.</title>
        <authorList>
            <person name="Hashimoto T."/>
            <person name="Horikawa D.D."/>
            <person name="Saito Y."/>
            <person name="Kuwahara H."/>
            <person name="Kozuka-Hata H."/>
            <person name="Shin-I T."/>
            <person name="Minakuchi Y."/>
            <person name="Ohishi K."/>
            <person name="Motoyama A."/>
            <person name="Aizu T."/>
            <person name="Enomoto A."/>
            <person name="Kondo K."/>
            <person name="Tanaka S."/>
            <person name="Hara Y."/>
            <person name="Koshikawa S."/>
            <person name="Sagara H."/>
            <person name="Miura T."/>
            <person name="Yokobori S."/>
            <person name="Miyagawa K."/>
            <person name="Suzuki Y."/>
            <person name="Kubo T."/>
            <person name="Oyama M."/>
            <person name="Kohara Y."/>
            <person name="Fujiyama A."/>
            <person name="Arakawa K."/>
            <person name="Katayama T."/>
            <person name="Toyoda A."/>
            <person name="Kunieda T."/>
        </authorList>
    </citation>
    <scope>NUCLEOTIDE SEQUENCE [LARGE SCALE GENOMIC DNA]</scope>
    <source>
        <strain evidence="1 2">YOKOZUNA-1</strain>
    </source>
</reference>
<organism evidence="1 2">
    <name type="scientific">Ramazzottius varieornatus</name>
    <name type="common">Water bear</name>
    <name type="synonym">Tardigrade</name>
    <dbReference type="NCBI Taxonomy" id="947166"/>
    <lineage>
        <taxon>Eukaryota</taxon>
        <taxon>Metazoa</taxon>
        <taxon>Ecdysozoa</taxon>
        <taxon>Tardigrada</taxon>
        <taxon>Eutardigrada</taxon>
        <taxon>Parachela</taxon>
        <taxon>Hypsibioidea</taxon>
        <taxon>Ramazzottiidae</taxon>
        <taxon>Ramazzottius</taxon>
    </lineage>
</organism>
<dbReference type="EMBL" id="BDGG01000004">
    <property type="protein sequence ID" value="GAU98040.1"/>
    <property type="molecule type" value="Genomic_DNA"/>
</dbReference>
<evidence type="ECO:0000313" key="2">
    <source>
        <dbReference type="Proteomes" id="UP000186922"/>
    </source>
</evidence>
<gene>
    <name evidence="1" type="primary">RvY_09243-1</name>
    <name evidence="1" type="synonym">RvY_09243.1</name>
    <name evidence="1" type="ORF">RvY_09243</name>
</gene>